<comment type="caution">
    <text evidence="1">The sequence shown here is derived from an EMBL/GenBank/DDBJ whole genome shotgun (WGS) entry which is preliminary data.</text>
</comment>
<proteinExistence type="predicted"/>
<reference evidence="2" key="1">
    <citation type="submission" date="2017-01" db="EMBL/GenBank/DDBJ databases">
        <title>Comparative genomics of anhydrobiosis in the tardigrade Hypsibius dujardini.</title>
        <authorList>
            <person name="Yoshida Y."/>
            <person name="Koutsovoulos G."/>
            <person name="Laetsch D."/>
            <person name="Stevens L."/>
            <person name="Kumar S."/>
            <person name="Horikawa D."/>
            <person name="Ishino K."/>
            <person name="Komine S."/>
            <person name="Tomita M."/>
            <person name="Blaxter M."/>
            <person name="Arakawa K."/>
        </authorList>
    </citation>
    <scope>NUCLEOTIDE SEQUENCE [LARGE SCALE GENOMIC DNA]</scope>
    <source>
        <strain evidence="2">Z151</strain>
    </source>
</reference>
<dbReference type="AlphaFoldDB" id="A0A1W0WLJ2"/>
<gene>
    <name evidence="1" type="ORF">BV898_09716</name>
</gene>
<dbReference type="EMBL" id="MTYJ01000078">
    <property type="protein sequence ID" value="OQV16080.1"/>
    <property type="molecule type" value="Genomic_DNA"/>
</dbReference>
<dbReference type="Proteomes" id="UP000192578">
    <property type="component" value="Unassembled WGS sequence"/>
</dbReference>
<sequence>LPVSSQLLRPAEMTIGSSDRERSFLEAHVGHLPERPTLKSDHTSLPRRPVRINTLWYISSSCLAAHRTPPPTNR</sequence>
<name>A0A1W0WLJ2_HYPEX</name>
<organism evidence="1 2">
    <name type="scientific">Hypsibius exemplaris</name>
    <name type="common">Freshwater tardigrade</name>
    <dbReference type="NCBI Taxonomy" id="2072580"/>
    <lineage>
        <taxon>Eukaryota</taxon>
        <taxon>Metazoa</taxon>
        <taxon>Ecdysozoa</taxon>
        <taxon>Tardigrada</taxon>
        <taxon>Eutardigrada</taxon>
        <taxon>Parachela</taxon>
        <taxon>Hypsibioidea</taxon>
        <taxon>Hypsibiidae</taxon>
        <taxon>Hypsibius</taxon>
    </lineage>
</organism>
<evidence type="ECO:0000313" key="1">
    <source>
        <dbReference type="EMBL" id="OQV16080.1"/>
    </source>
</evidence>
<evidence type="ECO:0000313" key="2">
    <source>
        <dbReference type="Proteomes" id="UP000192578"/>
    </source>
</evidence>
<feature type="non-terminal residue" evidence="1">
    <location>
        <position position="1"/>
    </location>
</feature>
<keyword evidence="2" id="KW-1185">Reference proteome</keyword>
<accession>A0A1W0WLJ2</accession>
<protein>
    <submittedName>
        <fullName evidence="1">Uncharacterized protein</fullName>
    </submittedName>
</protein>